<dbReference type="SMART" id="SM00382">
    <property type="entry name" value="AAA"/>
    <property type="match status" value="1"/>
</dbReference>
<dbReference type="GO" id="GO:0003677">
    <property type="term" value="F:DNA binding"/>
    <property type="evidence" value="ECO:0007669"/>
    <property type="project" value="InterPro"/>
</dbReference>
<dbReference type="STRING" id="1993.SAMN04489713_12174"/>
<dbReference type="PANTHER" id="PTHR22683:SF1">
    <property type="entry name" value="TYPE VII SECRETION SYSTEM PROTEIN ESSC"/>
    <property type="match status" value="1"/>
</dbReference>
<evidence type="ECO:0000256" key="3">
    <source>
        <dbReference type="PROSITE-ProRule" id="PRU00289"/>
    </source>
</evidence>
<dbReference type="InParanoid" id="A0A1I5VCM7"/>
<dbReference type="InterPro" id="IPR027417">
    <property type="entry name" value="P-loop_NTPase"/>
</dbReference>
<dbReference type="EMBL" id="FOVH01000021">
    <property type="protein sequence ID" value="SFQ05107.1"/>
    <property type="molecule type" value="Genomic_DNA"/>
</dbReference>
<protein>
    <submittedName>
        <fullName evidence="6">FtsK/SpoIIIE family protein</fullName>
    </submittedName>
</protein>
<evidence type="ECO:0000259" key="5">
    <source>
        <dbReference type="PROSITE" id="PS50901"/>
    </source>
</evidence>
<sequence>MTSSTASAICDALLEVAADSTQHRRLYLRDNFGVSTGEVFSELEPLLNEVATVGTAASGGARQIAAIRRGPVLLIPYLVDEANQRPQATWNRGLRGFAGKLRTDFSQAAELGDVYVLLILDPDPFETVLTAAEDAATLTELSWASLVTRIGNACAGPAANVVRDVTEDLIAREPKDPRALLDAFAAFAASDWTSVQEAGMALPSLGCYIADPRPSKDRLERGARWRHDLERWALPDRDLATELARHAGEDYQGNSKVTAARGPSGLDYSRFTLDDLPPAKQSGRIAIVEPPRVHGARAVASAAGVAAIWISAEAAGFSLSVIGNVGKARPAARWHDGTKLPCEIDTGRMLLHVPVPGIGEEGWWFSTITVRPGSSVTIAVYRREAEWFPIEEALQIDPVLGCFRALDSPNILAIGPGGSILGPAPLRLPSEDSEELQTVIAVHGGTEGSLPLILQSTRTPAGGEDGRDPAKGPGTGEDIEDPGEGWDDDNLGGLGGTDVPPTNGSYPQVPSAIHAQLDLAARRKRDGLPIPSGYPSLVRGTGEAGKLSFQVEGSVRYDLEPQELSGSLRGLAVEGDILRVGRSSRALAFVQVSGEHGNPEILPDPTLDRLSLEGLDGVLVDQFFDARRTLFQALNESGTVHALLCGTALDEAAAYVSAYRDLIYSIEIPGRYTPELDRLLLVDLVSIDATQCWLAPTNPVTVAWALQMAREATRLTVGGDLPARDLKALSPRALLPLLHAQGGWWEVDDRSPLLWRRYRPLGSALALGGSNPQTITRRIGKFLEVFPAYNDPRQELAVAFREPGDGGAVAAALRAFYGAELAPGAERFRPGLSVTVYTDDGEVPRELLNLMAPDNDHDLDRLIRSRVKLTTEYSDDSSDPAFAHLCFAFRSSASREPRPIRLDERAPTDWVRGLASAGGRTSSQNPNELSFANGLFIAPSAAGTIPELLRRTLEMVGGQPRGWMQTGITQATTTAISAGTLDRIQRNSVWTVHADRLLGLEAFSPDLIERKVYIVDFEDRTSVWQAGLDSITVTELIDPYRTALSRAIAPVTRLDQSALPRLIDSANAVSGSWNLDLLNLPINGLRERLGFLAAIAALRDLDGAFQTPPAGSSDLGGVLLPLDELFRLLPASGIRRPSGRSCDDLLYLRLHLADGKARIGGRLIEVKFTSTGQPDLGVARRELQRTREWLESVSNARTVARPFRSRDLSEFIRSGAIRNRSFGLGNLAQEQIEEVAKIVGRGDYAINFSYAVDGEELHGDVISLELENPFSANRTVLPGEGSRLGYVRLGAPVLESLAKGRKLSPHPGWDKVNFQPRTHQGGELTASGRVGATIPKPNDSRTPATDLTARPANPAQQSARPRAEIAPGGKTEEVVSKARELDAAVTKYGLQLAPFDTSLAQVGPSVIRYRTKPLGKENLANVRKRALDIGREVGFAEGVLIDQEPYWLTVDVPRAERVIVNLSDHLNALTTVEGPGALPFLLGMAPSGEVRVADLARLPHLLVAGATGSGKSVLLRGLLCCLARVRTPMQLQILVIDPKQVDFLPFQDLIHLAEEGIVTDPIRAVGVLKETLEREVRWRQEKLGAAGVTSALEFYEAGGSLNELPQIVILVDEFADLAASLDRAARESFLRLIQRFGQLTRAFGIYLVLATQRPSVQVITGDIKANLTARVALKVQSATDSTTILGRGGAESLRDRGDLIFDHGGRSERLQGFYAGPADVQSAKSVWVAGEE</sequence>
<dbReference type="GO" id="GO:0005524">
    <property type="term" value="F:ATP binding"/>
    <property type="evidence" value="ECO:0007669"/>
    <property type="project" value="UniProtKB-UniRule"/>
</dbReference>
<feature type="region of interest" description="Disordered" evidence="4">
    <location>
        <begin position="1319"/>
        <end position="1372"/>
    </location>
</feature>
<evidence type="ECO:0000256" key="2">
    <source>
        <dbReference type="ARBA" id="ARBA00022840"/>
    </source>
</evidence>
<feature type="binding site" evidence="3">
    <location>
        <begin position="1505"/>
        <end position="1512"/>
    </location>
    <ligand>
        <name>ATP</name>
        <dbReference type="ChEBI" id="CHEBI:30616"/>
    </ligand>
</feature>
<accession>A0A1I5VCM7</accession>
<feature type="region of interest" description="Disordered" evidence="4">
    <location>
        <begin position="456"/>
        <end position="509"/>
    </location>
</feature>
<keyword evidence="7" id="KW-1185">Reference proteome</keyword>
<feature type="domain" description="FtsK" evidence="5">
    <location>
        <begin position="1487"/>
        <end position="1682"/>
    </location>
</feature>
<dbReference type="InterPro" id="IPR003593">
    <property type="entry name" value="AAA+_ATPase"/>
</dbReference>
<dbReference type="Pfam" id="PF01580">
    <property type="entry name" value="FtsK_SpoIIIE"/>
    <property type="match status" value="1"/>
</dbReference>
<proteinExistence type="predicted"/>
<dbReference type="Proteomes" id="UP000183413">
    <property type="component" value="Unassembled WGS sequence"/>
</dbReference>
<gene>
    <name evidence="6" type="ORF">SAMN04489713_12174</name>
</gene>
<dbReference type="PANTHER" id="PTHR22683">
    <property type="entry name" value="SPORULATION PROTEIN RELATED"/>
    <property type="match status" value="1"/>
</dbReference>
<dbReference type="InterPro" id="IPR002543">
    <property type="entry name" value="FtsK_dom"/>
</dbReference>
<dbReference type="RefSeq" id="WP_075024257.1">
    <property type="nucleotide sequence ID" value="NZ_FOVH01000021.1"/>
</dbReference>
<dbReference type="SUPFAM" id="SSF52540">
    <property type="entry name" value="P-loop containing nucleoside triphosphate hydrolases"/>
    <property type="match status" value="1"/>
</dbReference>
<reference evidence="6 7" key="1">
    <citation type="submission" date="2016-10" db="EMBL/GenBank/DDBJ databases">
        <authorList>
            <person name="de Groot N.N."/>
        </authorList>
    </citation>
    <scope>NUCLEOTIDE SEQUENCE [LARGE SCALE GENOMIC DNA]</scope>
    <source>
        <strain evidence="6 7">DSM 43067</strain>
    </source>
</reference>
<feature type="compositionally biased region" description="Acidic residues" evidence="4">
    <location>
        <begin position="477"/>
        <end position="490"/>
    </location>
</feature>
<keyword evidence="1 3" id="KW-0547">Nucleotide-binding</keyword>
<keyword evidence="2 3" id="KW-0067">ATP-binding</keyword>
<evidence type="ECO:0000313" key="6">
    <source>
        <dbReference type="EMBL" id="SFQ05107.1"/>
    </source>
</evidence>
<dbReference type="PROSITE" id="PS50901">
    <property type="entry name" value="FTSK"/>
    <property type="match status" value="1"/>
</dbReference>
<organism evidence="6 7">
    <name type="scientific">Actinomadura madurae</name>
    <dbReference type="NCBI Taxonomy" id="1993"/>
    <lineage>
        <taxon>Bacteria</taxon>
        <taxon>Bacillati</taxon>
        <taxon>Actinomycetota</taxon>
        <taxon>Actinomycetes</taxon>
        <taxon>Streptosporangiales</taxon>
        <taxon>Thermomonosporaceae</taxon>
        <taxon>Actinomadura</taxon>
    </lineage>
</organism>
<evidence type="ECO:0000256" key="1">
    <source>
        <dbReference type="ARBA" id="ARBA00022741"/>
    </source>
</evidence>
<evidence type="ECO:0000313" key="7">
    <source>
        <dbReference type="Proteomes" id="UP000183413"/>
    </source>
</evidence>
<dbReference type="Gene3D" id="3.40.50.300">
    <property type="entry name" value="P-loop containing nucleotide triphosphate hydrolases"/>
    <property type="match status" value="1"/>
</dbReference>
<evidence type="ECO:0000256" key="4">
    <source>
        <dbReference type="SAM" id="MobiDB-lite"/>
    </source>
</evidence>
<dbReference type="InterPro" id="IPR050206">
    <property type="entry name" value="FtsK/SpoIIIE/SftA"/>
</dbReference>
<name>A0A1I5VCM7_9ACTN</name>